<reference evidence="2" key="1">
    <citation type="submission" date="2013-10" db="EMBL/GenBank/DDBJ databases">
        <title>Genome sequencing of Onchocerca volvulus.</title>
        <authorList>
            <person name="Cotton J."/>
            <person name="Tsai J."/>
            <person name="Stanley E."/>
            <person name="Tracey A."/>
            <person name="Holroyd N."/>
            <person name="Lustigman S."/>
            <person name="Berriman M."/>
        </authorList>
    </citation>
    <scope>NUCLEOTIDE SEQUENCE</scope>
</reference>
<dbReference type="InterPro" id="IPR011990">
    <property type="entry name" value="TPR-like_helical_dom_sf"/>
</dbReference>
<name>A0A8R1Y341_ONCVO</name>
<dbReference type="Pfam" id="PF13424">
    <property type="entry name" value="TPR_12"/>
    <property type="match status" value="1"/>
</dbReference>
<dbReference type="OMA" id="HETALTM"/>
<dbReference type="PANTHER" id="PTHR46575:SF1">
    <property type="entry name" value="AMYLOID PROTEIN-BINDING PROTEIN 2"/>
    <property type="match status" value="1"/>
</dbReference>
<dbReference type="PANTHER" id="PTHR46575">
    <property type="entry name" value="AMYLOID PROTEIN-BINDING PROTEIN 2"/>
    <property type="match status" value="1"/>
</dbReference>
<dbReference type="AlphaFoldDB" id="A0A8R1Y341"/>
<reference evidence="1" key="2">
    <citation type="submission" date="2022-06" db="UniProtKB">
        <authorList>
            <consortium name="EnsemblMetazoa"/>
        </authorList>
    </citation>
    <scope>IDENTIFICATION</scope>
</reference>
<dbReference type="EMBL" id="CMVM020000247">
    <property type="status" value="NOT_ANNOTATED_CDS"/>
    <property type="molecule type" value="Genomic_DNA"/>
</dbReference>
<dbReference type="SUPFAM" id="SSF48452">
    <property type="entry name" value="TPR-like"/>
    <property type="match status" value="1"/>
</dbReference>
<organism evidence="1 2">
    <name type="scientific">Onchocerca volvulus</name>
    <dbReference type="NCBI Taxonomy" id="6282"/>
    <lineage>
        <taxon>Eukaryota</taxon>
        <taxon>Metazoa</taxon>
        <taxon>Ecdysozoa</taxon>
        <taxon>Nematoda</taxon>
        <taxon>Chromadorea</taxon>
        <taxon>Rhabditida</taxon>
        <taxon>Spirurina</taxon>
        <taxon>Spiruromorpha</taxon>
        <taxon>Filarioidea</taxon>
        <taxon>Onchocercidae</taxon>
        <taxon>Onchocerca</taxon>
    </lineage>
</organism>
<accession>A0A8R1Y341</accession>
<dbReference type="Proteomes" id="UP000024404">
    <property type="component" value="Unassembled WGS sequence"/>
</dbReference>
<dbReference type="GO" id="GO:0006886">
    <property type="term" value="P:intracellular protein transport"/>
    <property type="evidence" value="ECO:0007669"/>
    <property type="project" value="InterPro"/>
</dbReference>
<dbReference type="InterPro" id="IPR042476">
    <property type="entry name" value="APPBP2"/>
</dbReference>
<evidence type="ECO:0000313" key="1">
    <source>
        <dbReference type="EnsemblMetazoa" id="OVOC8232.1"/>
    </source>
</evidence>
<keyword evidence="2" id="KW-1185">Reference proteome</keyword>
<protein>
    <submittedName>
        <fullName evidence="1">Uncharacterized protein</fullName>
    </submittedName>
</protein>
<proteinExistence type="predicted"/>
<evidence type="ECO:0000313" key="2">
    <source>
        <dbReference type="Proteomes" id="UP000024404"/>
    </source>
</evidence>
<sequence>MANDEEQIDMQAENGQRAVGLAQRAARILHNLPFLNFPAIAPNEDRLDLGNLDRDFHVLVHNANAVLAEQLAVLGDIHRQANRANDEPIMGGMERIAVGLIDELRNMIQHLIRQRDEMRQLVMQRGLFDPLFGQWDELLEVWGVRNFTRQNGKIRSPRSLENTVVDYLTSVINDMPAEAYSLPLPLLFEIHVGLYKKNKLLILHKEWSSINQFQRILNWKMRRFAIITTDILQKYLYELLSYIQKAFVLMHAINRTLIFRMTIHEIFNGLMNKGYLIERVLFEDLKRLILDRTKMKDVELYECALILGTFLLDHGSLSLPGEIFRYCQKILRWLPVDHQLRQRKLFKLNYWYVYFQRLLKYYMNNCSFVEAVHISSFTDTLIDKLESNGDDGTFNFVQIEAQCASLWYVLGNYKKSMKFCLKALKAAHDKEIHIAIQVELLCITAKILVFKRCFNLALRIVRFALTIVLSHPELERLLCSVLSDYGDCLLNSDHVEMAVQVYTVMAKMVHKHFGTDSLRDGQAMYEYARAAYRLLYDNYAGYRTNKEKYVQLRFRCEKYANKALEICRAKLGKDHYQLLNAEELQALISVKSALRNDTIQQESLNEAMETHMRALNKYLGFSSANANCAKTYDYLGYIFRWSQKPEISEEMFEKALATKKIVYGINDHETALTMASLAYLYLKDTNRPREALILFKKCLEIGRYMRYIFPELNIFGEEYSGLGIIYDGMTLAYEVIDDLAEARICREQLYLWKAKRRLLEEAPSENPFGESLCIEETFQNLVLKCFRTLDFNETQNSSDVEMEEAY</sequence>
<dbReference type="GO" id="GO:0043161">
    <property type="term" value="P:proteasome-mediated ubiquitin-dependent protein catabolic process"/>
    <property type="evidence" value="ECO:0007669"/>
    <property type="project" value="TreeGrafter"/>
</dbReference>
<dbReference type="GO" id="GO:1990756">
    <property type="term" value="F:ubiquitin-like ligase-substrate adaptor activity"/>
    <property type="evidence" value="ECO:0007669"/>
    <property type="project" value="TreeGrafter"/>
</dbReference>
<dbReference type="EnsemblMetazoa" id="OVOC8232.1">
    <property type="protein sequence ID" value="OVOC8232.1"/>
    <property type="gene ID" value="WBGene00245041"/>
</dbReference>
<dbReference type="GO" id="GO:0031462">
    <property type="term" value="C:Cul2-RING ubiquitin ligase complex"/>
    <property type="evidence" value="ECO:0007669"/>
    <property type="project" value="TreeGrafter"/>
</dbReference>
<dbReference type="Gene3D" id="1.25.40.10">
    <property type="entry name" value="Tetratricopeptide repeat domain"/>
    <property type="match status" value="2"/>
</dbReference>